<gene>
    <name evidence="1" type="ordered locus">MfeM64YM_0422</name>
</gene>
<dbReference type="Proteomes" id="UP000007473">
    <property type="component" value="Chromosome"/>
</dbReference>
<dbReference type="KEGG" id="mfm:MfeM64YM_0422"/>
<accession>A0AB32XBU5</accession>
<sequence>MGEVFFIKKVTQRVFGDCHEEMQKNYHEMNALFLNTYFEQLIIV</sequence>
<evidence type="ECO:0000313" key="2">
    <source>
        <dbReference type="Proteomes" id="UP000007473"/>
    </source>
</evidence>
<name>A0AB32XBU5_MYCFM</name>
<reference evidence="1 2" key="1">
    <citation type="journal article" date="2011" name="J. Bacteriol.">
        <title>Genome sequence of the repetitive-sequence-rich Mycoplasma fermentans strain M64.</title>
        <authorList>
            <person name="Shu H.W."/>
            <person name="Liu T.T."/>
            <person name="Chang H.Y."/>
            <person name="Liu Y.M."/>
            <person name="Wu K.M."/>
            <person name="Shu H.Y."/>
            <person name="Tsai S.F."/>
            <person name="Hsiao K.J."/>
            <person name="Hu W.S."/>
            <person name="Ng W.V."/>
        </authorList>
    </citation>
    <scope>NUCLEOTIDE SEQUENCE [LARGE SCALE GENOMIC DNA]</scope>
    <source>
        <strain evidence="1 2">M64</strain>
    </source>
</reference>
<dbReference type="EMBL" id="CP002458">
    <property type="protein sequence ID" value="ADV34424.1"/>
    <property type="molecule type" value="Genomic_DNA"/>
</dbReference>
<evidence type="ECO:0000313" key="1">
    <source>
        <dbReference type="EMBL" id="ADV34424.1"/>
    </source>
</evidence>
<proteinExistence type="predicted"/>
<organism evidence="1 2">
    <name type="scientific">Mycoplasmopsis fermentans (strain M64)</name>
    <name type="common">Mycoplasma fermentans</name>
    <dbReference type="NCBI Taxonomy" id="943945"/>
    <lineage>
        <taxon>Bacteria</taxon>
        <taxon>Bacillati</taxon>
        <taxon>Mycoplasmatota</taxon>
        <taxon>Mycoplasmoidales</taxon>
        <taxon>Metamycoplasmataceae</taxon>
        <taxon>Mycoplasmopsis</taxon>
    </lineage>
</organism>
<dbReference type="AlphaFoldDB" id="A0AB32XBU5"/>
<protein>
    <submittedName>
        <fullName evidence="1">Uncharacterized protein</fullName>
    </submittedName>
</protein>